<evidence type="ECO:0000313" key="8">
    <source>
        <dbReference type="Proteomes" id="UP000245506"/>
    </source>
</evidence>
<dbReference type="CDD" id="cd08411">
    <property type="entry name" value="PBP2_OxyR"/>
    <property type="match status" value="1"/>
</dbReference>
<name>A0A317CM33_9GAMM</name>
<dbReference type="NCBIfam" id="NF008361">
    <property type="entry name" value="PRK11151.1"/>
    <property type="match status" value="1"/>
</dbReference>
<dbReference type="Proteomes" id="UP000245506">
    <property type="component" value="Unassembled WGS sequence"/>
</dbReference>
<dbReference type="InterPro" id="IPR005119">
    <property type="entry name" value="LysR_subst-bd"/>
</dbReference>
<keyword evidence="3 7" id="KW-0238">DNA-binding</keyword>
<dbReference type="AlphaFoldDB" id="A0A317CM33"/>
<keyword evidence="4" id="KW-0010">Activator</keyword>
<proteinExistence type="inferred from homology"/>
<dbReference type="InterPro" id="IPR000847">
    <property type="entry name" value="LysR_HTH_N"/>
</dbReference>
<dbReference type="GO" id="GO:0003700">
    <property type="term" value="F:DNA-binding transcription factor activity"/>
    <property type="evidence" value="ECO:0007669"/>
    <property type="project" value="InterPro"/>
</dbReference>
<dbReference type="FunFam" id="3.40.190.10:FF:000027">
    <property type="entry name" value="DNA-binding transcriptional regulator OxyR"/>
    <property type="match status" value="1"/>
</dbReference>
<evidence type="ECO:0000256" key="3">
    <source>
        <dbReference type="ARBA" id="ARBA00023125"/>
    </source>
</evidence>
<dbReference type="PROSITE" id="PS50931">
    <property type="entry name" value="HTH_LYSR"/>
    <property type="match status" value="1"/>
</dbReference>
<dbReference type="EMBL" id="QGKL01000004">
    <property type="protein sequence ID" value="PWQ99594.1"/>
    <property type="molecule type" value="Genomic_DNA"/>
</dbReference>
<dbReference type="PANTHER" id="PTHR30346">
    <property type="entry name" value="TRANSCRIPTIONAL DUAL REGULATOR HCAR-RELATED"/>
    <property type="match status" value="1"/>
</dbReference>
<dbReference type="OrthoDB" id="9775392at2"/>
<protein>
    <submittedName>
        <fullName evidence="7">DNA-binding transcriptional regulator OxyR</fullName>
    </submittedName>
</protein>
<comment type="caution">
    <text evidence="7">The sequence shown here is derived from an EMBL/GenBank/DDBJ whole genome shotgun (WGS) entry which is preliminary data.</text>
</comment>
<dbReference type="FunFam" id="1.10.10.10:FF:000001">
    <property type="entry name" value="LysR family transcriptional regulator"/>
    <property type="match status" value="1"/>
</dbReference>
<evidence type="ECO:0000256" key="5">
    <source>
        <dbReference type="ARBA" id="ARBA00023163"/>
    </source>
</evidence>
<evidence type="ECO:0000256" key="4">
    <source>
        <dbReference type="ARBA" id="ARBA00023159"/>
    </source>
</evidence>
<sequence length="301" mass="33836">MIKLRDLEYLDAIERHKHFGKAADACNVSQPTLSAQIRKLEEHLGLTLVERHPRNVMLTTAGNALCTQARVVLNSAKEFEATAKTLADPLAGALHIGLIPTLAPYLLPHIMPALSQAMPNVKLYLYEKQTKTLLQDLDNGDMDVLILPWIDDEMKRFERYKLMDEPLVLATPPKHRLSQKETLKLSDLKNDTILTLEDGHCLRDQAMGYCFTAGAEEDTRFKATSLETLRYMVASGSGITLLPKLSIVNQPNSPMISYTTFSEPQPIREIVAVIRSNYPRMEAVRKLVSTIRQTVEKIDIS</sequence>
<feature type="domain" description="HTH lysR-type" evidence="6">
    <location>
        <begin position="2"/>
        <end position="59"/>
    </location>
</feature>
<keyword evidence="5" id="KW-0804">Transcription</keyword>
<evidence type="ECO:0000259" key="6">
    <source>
        <dbReference type="PROSITE" id="PS50931"/>
    </source>
</evidence>
<dbReference type="PRINTS" id="PR00039">
    <property type="entry name" value="HTHLYSR"/>
</dbReference>
<reference evidence="7 8" key="1">
    <citation type="submission" date="2018-05" db="EMBL/GenBank/DDBJ databases">
        <title>Leucothrix arctica sp. nov., isolated from Arctic seawater.</title>
        <authorList>
            <person name="Choi A."/>
            <person name="Baek K."/>
        </authorList>
    </citation>
    <scope>NUCLEOTIDE SEQUENCE [LARGE SCALE GENOMIC DNA]</scope>
    <source>
        <strain evidence="7 8">IMCC9719</strain>
    </source>
</reference>
<dbReference type="RefSeq" id="WP_109821489.1">
    <property type="nucleotide sequence ID" value="NZ_QGKL01000004.1"/>
</dbReference>
<keyword evidence="2" id="KW-0805">Transcription regulation</keyword>
<dbReference type="InterPro" id="IPR036390">
    <property type="entry name" value="WH_DNA-bd_sf"/>
</dbReference>
<dbReference type="Pfam" id="PF00126">
    <property type="entry name" value="HTH_1"/>
    <property type="match status" value="1"/>
</dbReference>
<organism evidence="7 8">
    <name type="scientific">Leucothrix arctica</name>
    <dbReference type="NCBI Taxonomy" id="1481894"/>
    <lineage>
        <taxon>Bacteria</taxon>
        <taxon>Pseudomonadati</taxon>
        <taxon>Pseudomonadota</taxon>
        <taxon>Gammaproteobacteria</taxon>
        <taxon>Thiotrichales</taxon>
        <taxon>Thiotrichaceae</taxon>
        <taxon>Leucothrix</taxon>
    </lineage>
</organism>
<dbReference type="SUPFAM" id="SSF53850">
    <property type="entry name" value="Periplasmic binding protein-like II"/>
    <property type="match status" value="1"/>
</dbReference>
<dbReference type="GO" id="GO:0032993">
    <property type="term" value="C:protein-DNA complex"/>
    <property type="evidence" value="ECO:0007669"/>
    <property type="project" value="TreeGrafter"/>
</dbReference>
<dbReference type="Gene3D" id="1.10.10.10">
    <property type="entry name" value="Winged helix-like DNA-binding domain superfamily/Winged helix DNA-binding domain"/>
    <property type="match status" value="1"/>
</dbReference>
<gene>
    <name evidence="7" type="ORF">DKT75_00555</name>
</gene>
<keyword evidence="8" id="KW-1185">Reference proteome</keyword>
<dbReference type="PANTHER" id="PTHR30346:SF26">
    <property type="entry name" value="HYDROGEN PEROXIDE-INDUCIBLE GENES ACTIVATOR"/>
    <property type="match status" value="1"/>
</dbReference>
<dbReference type="Pfam" id="PF03466">
    <property type="entry name" value="LysR_substrate"/>
    <property type="match status" value="1"/>
</dbReference>
<evidence type="ECO:0000256" key="2">
    <source>
        <dbReference type="ARBA" id="ARBA00023015"/>
    </source>
</evidence>
<accession>A0A317CM33</accession>
<comment type="similarity">
    <text evidence="1">Belongs to the LysR transcriptional regulatory family.</text>
</comment>
<evidence type="ECO:0000313" key="7">
    <source>
        <dbReference type="EMBL" id="PWQ99594.1"/>
    </source>
</evidence>
<dbReference type="InterPro" id="IPR036388">
    <property type="entry name" value="WH-like_DNA-bd_sf"/>
</dbReference>
<evidence type="ECO:0000256" key="1">
    <source>
        <dbReference type="ARBA" id="ARBA00009437"/>
    </source>
</evidence>
<dbReference type="SUPFAM" id="SSF46785">
    <property type="entry name" value="Winged helix' DNA-binding domain"/>
    <property type="match status" value="1"/>
</dbReference>
<dbReference type="Gene3D" id="3.40.190.10">
    <property type="entry name" value="Periplasmic binding protein-like II"/>
    <property type="match status" value="2"/>
</dbReference>
<dbReference type="GO" id="GO:0003677">
    <property type="term" value="F:DNA binding"/>
    <property type="evidence" value="ECO:0007669"/>
    <property type="project" value="UniProtKB-KW"/>
</dbReference>